<reference evidence="2 3" key="1">
    <citation type="journal article" date="2018" name="Front. Plant Sci.">
        <title>Red Clover (Trifolium pratense) and Zigzag Clover (T. medium) - A Picture of Genomic Similarities and Differences.</title>
        <authorList>
            <person name="Dluhosova J."/>
            <person name="Istvanek J."/>
            <person name="Nedelnik J."/>
            <person name="Repkova J."/>
        </authorList>
    </citation>
    <scope>NUCLEOTIDE SEQUENCE [LARGE SCALE GENOMIC DNA]</scope>
    <source>
        <strain evidence="3">cv. 10/8</strain>
        <tissue evidence="2">Leaf</tissue>
    </source>
</reference>
<sequence>MKETIETENTIEEEHDERIELTAENEPTVKGSPQPAQIPPPVYTTAKPQAIVALYPPKDGKKET</sequence>
<feature type="non-terminal residue" evidence="2">
    <location>
        <position position="64"/>
    </location>
</feature>
<keyword evidence="3" id="KW-1185">Reference proteome</keyword>
<name>A0A392U1L9_9FABA</name>
<protein>
    <submittedName>
        <fullName evidence="2">Uncharacterized protein</fullName>
    </submittedName>
</protein>
<dbReference type="EMBL" id="LXQA010692799">
    <property type="protein sequence ID" value="MCI66296.1"/>
    <property type="molecule type" value="Genomic_DNA"/>
</dbReference>
<dbReference type="AlphaFoldDB" id="A0A392U1L9"/>
<evidence type="ECO:0000256" key="1">
    <source>
        <dbReference type="SAM" id="MobiDB-lite"/>
    </source>
</evidence>
<accession>A0A392U1L9</accession>
<evidence type="ECO:0000313" key="2">
    <source>
        <dbReference type="EMBL" id="MCI66296.1"/>
    </source>
</evidence>
<evidence type="ECO:0000313" key="3">
    <source>
        <dbReference type="Proteomes" id="UP000265520"/>
    </source>
</evidence>
<proteinExistence type="predicted"/>
<organism evidence="2 3">
    <name type="scientific">Trifolium medium</name>
    <dbReference type="NCBI Taxonomy" id="97028"/>
    <lineage>
        <taxon>Eukaryota</taxon>
        <taxon>Viridiplantae</taxon>
        <taxon>Streptophyta</taxon>
        <taxon>Embryophyta</taxon>
        <taxon>Tracheophyta</taxon>
        <taxon>Spermatophyta</taxon>
        <taxon>Magnoliopsida</taxon>
        <taxon>eudicotyledons</taxon>
        <taxon>Gunneridae</taxon>
        <taxon>Pentapetalae</taxon>
        <taxon>rosids</taxon>
        <taxon>fabids</taxon>
        <taxon>Fabales</taxon>
        <taxon>Fabaceae</taxon>
        <taxon>Papilionoideae</taxon>
        <taxon>50 kb inversion clade</taxon>
        <taxon>NPAAA clade</taxon>
        <taxon>Hologalegina</taxon>
        <taxon>IRL clade</taxon>
        <taxon>Trifolieae</taxon>
        <taxon>Trifolium</taxon>
    </lineage>
</organism>
<dbReference type="Proteomes" id="UP000265520">
    <property type="component" value="Unassembled WGS sequence"/>
</dbReference>
<comment type="caution">
    <text evidence="2">The sequence shown here is derived from an EMBL/GenBank/DDBJ whole genome shotgun (WGS) entry which is preliminary data.</text>
</comment>
<feature type="region of interest" description="Disordered" evidence="1">
    <location>
        <begin position="24"/>
        <end position="45"/>
    </location>
</feature>